<feature type="domain" description="Asparagine synthetase" evidence="1">
    <location>
        <begin position="7"/>
        <end position="73"/>
    </location>
</feature>
<dbReference type="PANTHER" id="PTHR43169">
    <property type="entry name" value="EXSB FAMILY PROTEIN"/>
    <property type="match status" value="1"/>
</dbReference>
<dbReference type="InterPro" id="IPR052188">
    <property type="entry name" value="Ni-pincer_cofactor_biosynth"/>
</dbReference>
<sequence>MNPTDRLRKHLLSLSPLAIALSGGVDSSTLTFFCLENHIEFTAYTFCGDHLTSFEAEHVQKVVTENSIPHLFIPCQPLKDPKIAANSRERCYYCKNDLYFRLKRCVEPGRTIIDGSNASDLSKYRPGQKALKEQGVMTPFASLGFHRMMVEDLAQELGLNIPRFSRSCLLTRFQYGYQLDSDLVQRLGRAEDYLLRAGLSGFRTRVLLDETVLVQVDASEKVGFLNIEPGFQSLMQELFFYPYRVQYMEFSMISGYFDRS</sequence>
<dbReference type="eggNOG" id="COG1606">
    <property type="taxonomic scope" value="Bacteria"/>
</dbReference>
<reference evidence="2" key="1">
    <citation type="submission" date="2010-05" db="EMBL/GenBank/DDBJ databases">
        <title>The draft genome of Desulfonatronospira thiodismutans ASO3-1.</title>
        <authorList>
            <consortium name="US DOE Joint Genome Institute (JGI-PGF)"/>
            <person name="Lucas S."/>
            <person name="Copeland A."/>
            <person name="Lapidus A."/>
            <person name="Cheng J.-F."/>
            <person name="Bruce D."/>
            <person name="Goodwin L."/>
            <person name="Pitluck S."/>
            <person name="Chertkov O."/>
            <person name="Brettin T."/>
            <person name="Detter J.C."/>
            <person name="Han C."/>
            <person name="Land M.L."/>
            <person name="Hauser L."/>
            <person name="Kyrpides N."/>
            <person name="Mikhailova N."/>
            <person name="Muyzer G."/>
            <person name="Woyke T."/>
        </authorList>
    </citation>
    <scope>NUCLEOTIDE SEQUENCE [LARGE SCALE GENOMIC DNA]</scope>
    <source>
        <strain evidence="2">ASO3-1</strain>
    </source>
</reference>
<proteinExistence type="predicted"/>
<dbReference type="GO" id="GO:0006529">
    <property type="term" value="P:asparagine biosynthetic process"/>
    <property type="evidence" value="ECO:0007669"/>
    <property type="project" value="InterPro"/>
</dbReference>
<comment type="caution">
    <text evidence="2">The sequence shown here is derived from an EMBL/GenBank/DDBJ whole genome shotgun (WGS) entry which is preliminary data.</text>
</comment>
<protein>
    <submittedName>
        <fullName evidence="2">Asparagine synthase</fullName>
    </submittedName>
</protein>
<dbReference type="InterPro" id="IPR001962">
    <property type="entry name" value="Asn_synthase"/>
</dbReference>
<evidence type="ECO:0000313" key="3">
    <source>
        <dbReference type="Proteomes" id="UP000005496"/>
    </source>
</evidence>
<dbReference type="InterPro" id="IPR014729">
    <property type="entry name" value="Rossmann-like_a/b/a_fold"/>
</dbReference>
<dbReference type="EMBL" id="ACJN02000002">
    <property type="protein sequence ID" value="EFI34554.1"/>
    <property type="molecule type" value="Genomic_DNA"/>
</dbReference>
<dbReference type="Proteomes" id="UP000005496">
    <property type="component" value="Unassembled WGS sequence"/>
</dbReference>
<keyword evidence="3" id="KW-1185">Reference proteome</keyword>
<dbReference type="RefSeq" id="WP_008869874.1">
    <property type="nucleotide sequence ID" value="NZ_ACJN02000002.1"/>
</dbReference>
<dbReference type="Gene3D" id="3.40.50.620">
    <property type="entry name" value="HUPs"/>
    <property type="match status" value="1"/>
</dbReference>
<organism evidence="2 3">
    <name type="scientific">Desulfonatronospira thiodismutans ASO3-1</name>
    <dbReference type="NCBI Taxonomy" id="555779"/>
    <lineage>
        <taxon>Bacteria</taxon>
        <taxon>Pseudomonadati</taxon>
        <taxon>Thermodesulfobacteriota</taxon>
        <taxon>Desulfovibrionia</taxon>
        <taxon>Desulfovibrionales</taxon>
        <taxon>Desulfonatronovibrionaceae</taxon>
        <taxon>Desulfonatronospira</taxon>
    </lineage>
</organism>
<gene>
    <name evidence="2" type="ORF">Dthio_PD1926</name>
</gene>
<dbReference type="GO" id="GO:0004066">
    <property type="term" value="F:asparagine synthase (glutamine-hydrolyzing) activity"/>
    <property type="evidence" value="ECO:0007669"/>
    <property type="project" value="InterPro"/>
</dbReference>
<name>D6SP78_9BACT</name>
<dbReference type="AlphaFoldDB" id="D6SP78"/>
<accession>D6SP78</accession>
<evidence type="ECO:0000259" key="1">
    <source>
        <dbReference type="Pfam" id="PF00733"/>
    </source>
</evidence>
<dbReference type="PANTHER" id="PTHR43169:SF2">
    <property type="entry name" value="NAD_GMP SYNTHASE DOMAIN-CONTAINING PROTEIN"/>
    <property type="match status" value="1"/>
</dbReference>
<dbReference type="SUPFAM" id="SSF52402">
    <property type="entry name" value="Adenine nucleotide alpha hydrolases-like"/>
    <property type="match status" value="1"/>
</dbReference>
<dbReference type="Pfam" id="PF00733">
    <property type="entry name" value="Asn_synthase"/>
    <property type="match status" value="1"/>
</dbReference>
<evidence type="ECO:0000313" key="2">
    <source>
        <dbReference type="EMBL" id="EFI34554.1"/>
    </source>
</evidence>